<dbReference type="AlphaFoldDB" id="A0AAN6EX33"/>
<evidence type="ECO:0000259" key="1">
    <source>
        <dbReference type="Pfam" id="PF12697"/>
    </source>
</evidence>
<dbReference type="InterPro" id="IPR000073">
    <property type="entry name" value="AB_hydrolase_1"/>
</dbReference>
<evidence type="ECO:0000313" key="3">
    <source>
        <dbReference type="Proteomes" id="UP001161757"/>
    </source>
</evidence>
<sequence length="265" mass="28455">MASSNVSIVFVPGSFATPDLYSKVIDGVAAKGYDIHGLHLPSVGPATGQAREGSLPTMYDDAAFIAKEVETLADQGKAVILVGHSYAGIPITQSVQGLSVKERQKQGKPGGIVRLAYMTAVVPAIGESATDVLLKLPEDQRLALDVDESGWMTQNDPAKTARTCFNHLSLDEGVHWVKQFPKHSSASFASPLTYPGYKDVPVSYLIHEEDRCLTPDLQRAEIDMIEKESGARVDVTSIKADHCANISAPQLVVDWIVSVAEQAKA</sequence>
<reference evidence="2" key="1">
    <citation type="submission" date="2023-01" db="EMBL/GenBank/DDBJ databases">
        <title>Exophiala dermititidis isolated from Cystic Fibrosis Patient.</title>
        <authorList>
            <person name="Kurbessoian T."/>
            <person name="Crocker A."/>
            <person name="Murante D."/>
            <person name="Hogan D.A."/>
            <person name="Stajich J.E."/>
        </authorList>
    </citation>
    <scope>NUCLEOTIDE SEQUENCE</scope>
    <source>
        <strain evidence="2">Ex8</strain>
    </source>
</reference>
<organism evidence="2 3">
    <name type="scientific">Exophiala dermatitidis</name>
    <name type="common">Black yeast-like fungus</name>
    <name type="synonym">Wangiella dermatitidis</name>
    <dbReference type="NCBI Taxonomy" id="5970"/>
    <lineage>
        <taxon>Eukaryota</taxon>
        <taxon>Fungi</taxon>
        <taxon>Dikarya</taxon>
        <taxon>Ascomycota</taxon>
        <taxon>Pezizomycotina</taxon>
        <taxon>Eurotiomycetes</taxon>
        <taxon>Chaetothyriomycetidae</taxon>
        <taxon>Chaetothyriales</taxon>
        <taxon>Herpotrichiellaceae</taxon>
        <taxon>Exophiala</taxon>
    </lineage>
</organism>
<dbReference type="EMBL" id="JAJGCB010000004">
    <property type="protein sequence ID" value="KAJ8993275.1"/>
    <property type="molecule type" value="Genomic_DNA"/>
</dbReference>
<dbReference type="Gene3D" id="3.40.50.1820">
    <property type="entry name" value="alpha/beta hydrolase"/>
    <property type="match status" value="1"/>
</dbReference>
<gene>
    <name evidence="2" type="ORF">HRR80_003300</name>
</gene>
<dbReference type="SUPFAM" id="SSF53474">
    <property type="entry name" value="alpha/beta-Hydrolases"/>
    <property type="match status" value="1"/>
</dbReference>
<dbReference type="Pfam" id="PF12697">
    <property type="entry name" value="Abhydrolase_6"/>
    <property type="match status" value="1"/>
</dbReference>
<accession>A0AAN6EX33</accession>
<dbReference type="InterPro" id="IPR052897">
    <property type="entry name" value="Sec-Metab_Biosynth_Hydrolase"/>
</dbReference>
<protein>
    <recommendedName>
        <fullName evidence="1">AB hydrolase-1 domain-containing protein</fullName>
    </recommendedName>
</protein>
<comment type="caution">
    <text evidence="2">The sequence shown here is derived from an EMBL/GenBank/DDBJ whole genome shotgun (WGS) entry which is preliminary data.</text>
</comment>
<dbReference type="PANTHER" id="PTHR37017">
    <property type="entry name" value="AB HYDROLASE-1 DOMAIN-CONTAINING PROTEIN-RELATED"/>
    <property type="match status" value="1"/>
</dbReference>
<dbReference type="Proteomes" id="UP001161757">
    <property type="component" value="Unassembled WGS sequence"/>
</dbReference>
<proteinExistence type="predicted"/>
<feature type="domain" description="AB hydrolase-1" evidence="1">
    <location>
        <begin position="8"/>
        <end position="254"/>
    </location>
</feature>
<evidence type="ECO:0000313" key="2">
    <source>
        <dbReference type="EMBL" id="KAJ8993275.1"/>
    </source>
</evidence>
<dbReference type="InterPro" id="IPR029058">
    <property type="entry name" value="AB_hydrolase_fold"/>
</dbReference>
<dbReference type="PANTHER" id="PTHR37017:SF11">
    <property type="entry name" value="ESTERASE_LIPASE_THIOESTERASE DOMAIN-CONTAINING PROTEIN"/>
    <property type="match status" value="1"/>
</dbReference>
<name>A0AAN6EX33_EXODE</name>